<proteinExistence type="predicted"/>
<evidence type="ECO:0000313" key="1">
    <source>
        <dbReference type="EMBL" id="KAG7093505.1"/>
    </source>
</evidence>
<sequence length="587" mass="66266">MGQRFQAYVIARINSTYRCIAGWHNQWCWGALPAQAARRFIDLVKVKSNADIIREELKAFSLDKTDSDDHPCPFINFLLAVAINTNLEGEIFSSMSGAMFQNALIPASSDPWSEDNDEGFAVFDVTDPQNPAYCLSSEDMCTAPLSAEDYTLQNRHNERLDEETVAFFRQVKMIEPYVLEEVWGFESGCDQPALEGSEHTLARTIVPSLTDLALEPAIDQAVVCDDPDPLERFIWLPEKASLIMKILRTRCYASLGPATMAFISKVVQANPSDIDLSYLSLSSDDIVQVLSCLERSQTIHCLNLSHNEHVSTNTLHVVLKAHPNIRRIVLYGTSISDEDLDSLLYSERCLFYGVEEVIHPALFSFGSSRRKSRRPAFSFWSAPGLSRTSVTASLPLLNPTLILQSISILLKAWIHVIRENEFGDGWTLSESQTTCWSAFSGGLRGKDQRWGERAIIQCPFPSPRMFFEGWMFVLDSSKLFGFEGILKYGFIRPKSKVYDQAQDVLPEYEIHELDSFLTELKAEGYPEALASVVDEMRVLLIRLKETILELKLDDARLTGVKETLTLFTEETIKECIGRCKSSLQLFR</sequence>
<reference evidence="1" key="1">
    <citation type="journal article" date="2021" name="Genome Biol. Evol.">
        <title>The assembled and annotated genome of the fairy-ring fungus Marasmius oreades.</title>
        <authorList>
            <person name="Hiltunen M."/>
            <person name="Ament-Velasquez S.L."/>
            <person name="Johannesson H."/>
        </authorList>
    </citation>
    <scope>NUCLEOTIDE SEQUENCE</scope>
    <source>
        <strain evidence="1">03SP1</strain>
    </source>
</reference>
<dbReference type="OrthoDB" id="3515175at2759"/>
<dbReference type="Gene3D" id="3.80.10.10">
    <property type="entry name" value="Ribonuclease Inhibitor"/>
    <property type="match status" value="1"/>
</dbReference>
<dbReference type="RefSeq" id="XP_043009975.1">
    <property type="nucleotide sequence ID" value="XM_043151893.1"/>
</dbReference>
<dbReference type="SUPFAM" id="SSF52047">
    <property type="entry name" value="RNI-like"/>
    <property type="match status" value="1"/>
</dbReference>
<evidence type="ECO:0000313" key="2">
    <source>
        <dbReference type="Proteomes" id="UP001049176"/>
    </source>
</evidence>
<accession>A0A9P7S1T8</accession>
<dbReference type="InterPro" id="IPR032675">
    <property type="entry name" value="LRR_dom_sf"/>
</dbReference>
<keyword evidence="2" id="KW-1185">Reference proteome</keyword>
<dbReference type="AlphaFoldDB" id="A0A9P7S1T8"/>
<dbReference type="GeneID" id="66076256"/>
<protein>
    <submittedName>
        <fullName evidence="1">Uncharacterized protein</fullName>
    </submittedName>
</protein>
<name>A0A9P7S1T8_9AGAR</name>
<dbReference type="KEGG" id="more:E1B28_007180"/>
<dbReference type="EMBL" id="CM032184">
    <property type="protein sequence ID" value="KAG7093505.1"/>
    <property type="molecule type" value="Genomic_DNA"/>
</dbReference>
<comment type="caution">
    <text evidence="1">The sequence shown here is derived from an EMBL/GenBank/DDBJ whole genome shotgun (WGS) entry which is preliminary data.</text>
</comment>
<dbReference type="Proteomes" id="UP001049176">
    <property type="component" value="Chromosome 4"/>
</dbReference>
<gene>
    <name evidence="1" type="ORF">E1B28_007180</name>
</gene>
<organism evidence="1 2">
    <name type="scientific">Marasmius oreades</name>
    <name type="common">fairy-ring Marasmius</name>
    <dbReference type="NCBI Taxonomy" id="181124"/>
    <lineage>
        <taxon>Eukaryota</taxon>
        <taxon>Fungi</taxon>
        <taxon>Dikarya</taxon>
        <taxon>Basidiomycota</taxon>
        <taxon>Agaricomycotina</taxon>
        <taxon>Agaricomycetes</taxon>
        <taxon>Agaricomycetidae</taxon>
        <taxon>Agaricales</taxon>
        <taxon>Marasmiineae</taxon>
        <taxon>Marasmiaceae</taxon>
        <taxon>Marasmius</taxon>
    </lineage>
</organism>